<dbReference type="InterPro" id="IPR002869">
    <property type="entry name" value="Pyrv_flavodox_OxRed_cen"/>
</dbReference>
<dbReference type="GO" id="GO:0043807">
    <property type="term" value="F:3-methyl-2-oxobutanoate dehydrogenase (ferredoxin) activity"/>
    <property type="evidence" value="ECO:0007669"/>
    <property type="project" value="UniProtKB-EC"/>
</dbReference>
<name>A0A2M6WQ32_9BACT</name>
<evidence type="ECO:0000313" key="3">
    <source>
        <dbReference type="EMBL" id="PIT94905.1"/>
    </source>
</evidence>
<evidence type="ECO:0000313" key="4">
    <source>
        <dbReference type="Proteomes" id="UP000228900"/>
    </source>
</evidence>
<dbReference type="SUPFAM" id="SSF53323">
    <property type="entry name" value="Pyruvate-ferredoxin oxidoreductase, PFOR, domain III"/>
    <property type="match status" value="1"/>
</dbReference>
<dbReference type="PANTHER" id="PTHR43366:SF1">
    <property type="entry name" value="PYRUVATE SYNTHASE SUBUNIT PORC"/>
    <property type="match status" value="1"/>
</dbReference>
<keyword evidence="1 3" id="KW-0560">Oxidoreductase</keyword>
<feature type="domain" description="Pyruvate/ketoisovalerate oxidoreductase catalytic" evidence="2">
    <location>
        <begin position="10"/>
        <end position="189"/>
    </location>
</feature>
<dbReference type="EC" id="1.2.7.7" evidence="3"/>
<reference evidence="4" key="1">
    <citation type="submission" date="2017-09" db="EMBL/GenBank/DDBJ databases">
        <title>Depth-based differentiation of microbial function through sediment-hosted aquifers and enrichment of novel symbionts in the deep terrestrial subsurface.</title>
        <authorList>
            <person name="Probst A.J."/>
            <person name="Ladd B."/>
            <person name="Jarett J.K."/>
            <person name="Geller-Mcgrath D.E."/>
            <person name="Sieber C.M.K."/>
            <person name="Emerson J.B."/>
            <person name="Anantharaman K."/>
            <person name="Thomas B.C."/>
            <person name="Malmstrom R."/>
            <person name="Stieglmeier M."/>
            <person name="Klingl A."/>
            <person name="Woyke T."/>
            <person name="Ryan C.M."/>
            <person name="Banfield J.F."/>
        </authorList>
    </citation>
    <scope>NUCLEOTIDE SEQUENCE [LARGE SCALE GENOMIC DNA]</scope>
</reference>
<dbReference type="AlphaFoldDB" id="A0A2M6WQ32"/>
<dbReference type="Gene3D" id="3.40.920.10">
    <property type="entry name" value="Pyruvate-ferredoxin oxidoreductase, PFOR, domain III"/>
    <property type="match status" value="1"/>
</dbReference>
<proteinExistence type="predicted"/>
<dbReference type="PANTHER" id="PTHR43366">
    <property type="entry name" value="PYRUVATE SYNTHASE SUBUNIT PORC"/>
    <property type="match status" value="1"/>
</dbReference>
<dbReference type="InterPro" id="IPR019752">
    <property type="entry name" value="Pyrv/ketoisovalerate_OxRed_cat"/>
</dbReference>
<evidence type="ECO:0000259" key="2">
    <source>
        <dbReference type="Pfam" id="PF01558"/>
    </source>
</evidence>
<protein>
    <submittedName>
        <fullName evidence="3">Pyruvate ferredoxin oxidoreductase</fullName>
        <ecNumber evidence="3">1.2.7.1</ecNumber>
        <ecNumber evidence="3">1.2.7.7</ecNumber>
    </submittedName>
</protein>
<evidence type="ECO:0000256" key="1">
    <source>
        <dbReference type="ARBA" id="ARBA00023002"/>
    </source>
</evidence>
<comment type="caution">
    <text evidence="3">The sequence shown here is derived from an EMBL/GenBank/DDBJ whole genome shotgun (WGS) entry which is preliminary data.</text>
</comment>
<dbReference type="Pfam" id="PF01558">
    <property type="entry name" value="POR"/>
    <property type="match status" value="1"/>
</dbReference>
<dbReference type="EMBL" id="PFAQ01000030">
    <property type="protein sequence ID" value="PIT94905.1"/>
    <property type="molecule type" value="Genomic_DNA"/>
</dbReference>
<dbReference type="InterPro" id="IPR011894">
    <property type="entry name" value="PorC_KorC"/>
</dbReference>
<accession>A0A2M6WQ32</accession>
<dbReference type="NCBIfam" id="TIGR02175">
    <property type="entry name" value="PorC_KorC"/>
    <property type="match status" value="1"/>
</dbReference>
<gene>
    <name evidence="3" type="ORF">COT98_01750</name>
</gene>
<dbReference type="Proteomes" id="UP000228900">
    <property type="component" value="Unassembled WGS sequence"/>
</dbReference>
<dbReference type="GO" id="GO:0019164">
    <property type="term" value="F:pyruvate synthase activity"/>
    <property type="evidence" value="ECO:0007669"/>
    <property type="project" value="UniProtKB-EC"/>
</dbReference>
<dbReference type="InterPro" id="IPR051626">
    <property type="entry name" value="Oxidoreductase_gamma_subunit"/>
</dbReference>
<keyword evidence="3" id="KW-0670">Pyruvate</keyword>
<sequence>MIQIRIHGRGGQGVVTAAELIAIAGFKTGLYTQALPSFGVERSGAPIQAFARMDDTAIIIREHIYQPDFIIIQDASLLASVDVLFGANKKTVVMVNTGKTPKETWESIKSQKIQSFIPAISNIKTIDATKIALQILGRNLMNTVILGAFAKLSGHISLKSLNSAIAEKFAAKGPDIIAKNQTAATSAYEMLN</sequence>
<organism evidence="3 4">
    <name type="scientific">Candidatus Falkowbacteria bacterium CG10_big_fil_rev_8_21_14_0_10_39_9</name>
    <dbReference type="NCBI Taxonomy" id="1974566"/>
    <lineage>
        <taxon>Bacteria</taxon>
        <taxon>Candidatus Falkowiibacteriota</taxon>
    </lineage>
</organism>
<dbReference type="EC" id="1.2.7.1" evidence="3"/>